<dbReference type="EMBL" id="JAKOGI010001149">
    <property type="protein sequence ID" value="KAJ8427404.1"/>
    <property type="molecule type" value="Genomic_DNA"/>
</dbReference>
<comment type="caution">
    <text evidence="2">The sequence shown here is derived from an EMBL/GenBank/DDBJ whole genome shotgun (WGS) entry which is preliminary data.</text>
</comment>
<organism evidence="2 3">
    <name type="scientific">Carnegiea gigantea</name>
    <dbReference type="NCBI Taxonomy" id="171969"/>
    <lineage>
        <taxon>Eukaryota</taxon>
        <taxon>Viridiplantae</taxon>
        <taxon>Streptophyta</taxon>
        <taxon>Embryophyta</taxon>
        <taxon>Tracheophyta</taxon>
        <taxon>Spermatophyta</taxon>
        <taxon>Magnoliopsida</taxon>
        <taxon>eudicotyledons</taxon>
        <taxon>Gunneridae</taxon>
        <taxon>Pentapetalae</taxon>
        <taxon>Caryophyllales</taxon>
        <taxon>Cactineae</taxon>
        <taxon>Cactaceae</taxon>
        <taxon>Cactoideae</taxon>
        <taxon>Echinocereeae</taxon>
        <taxon>Carnegiea</taxon>
    </lineage>
</organism>
<keyword evidence="1" id="KW-0812">Transmembrane</keyword>
<feature type="transmembrane region" description="Helical" evidence="1">
    <location>
        <begin position="104"/>
        <end position="128"/>
    </location>
</feature>
<proteinExistence type="predicted"/>
<protein>
    <submittedName>
        <fullName evidence="2">Uncharacterized protein</fullName>
    </submittedName>
</protein>
<name>A0A9Q1GYC9_9CARY</name>
<reference evidence="2" key="1">
    <citation type="submission" date="2022-04" db="EMBL/GenBank/DDBJ databases">
        <title>Carnegiea gigantea Genome sequencing and assembly v2.</title>
        <authorList>
            <person name="Copetti D."/>
            <person name="Sanderson M.J."/>
            <person name="Burquez A."/>
            <person name="Wojciechowski M.F."/>
        </authorList>
    </citation>
    <scope>NUCLEOTIDE SEQUENCE</scope>
    <source>
        <strain evidence="2">SGP5-SGP5p</strain>
        <tissue evidence="2">Aerial part</tissue>
    </source>
</reference>
<keyword evidence="1" id="KW-1133">Transmembrane helix</keyword>
<dbReference type="OrthoDB" id="2423701at2759"/>
<sequence>MVDLNVTAEEFIRPATFVMAALMASGQRISLTPIALGYIYHGLGEASSHPDHHNLSHPLCNRLSYFLLHIVAAQIVTVLMIFLVLFIMQAFLVVNLHYPKLDMFLGMGGIFLSELALIMRTLVIAEIYGNRSTKEKPLVSSSEKGKAKLSTIEICYLSSKIKKIFGVVETSIKIEDLVDVDHVKVLSDQDLTCSSKIAHIEDQLNNLSSKASTLKVKEQDVLREDERIRKIREDLTIQQQVLLEVEGKLKFSLDLKKKEAEQVKADLAEAGFSKLQDLEKKKNHLKSLIGSIISFNNI</sequence>
<evidence type="ECO:0000256" key="1">
    <source>
        <dbReference type="SAM" id="Phobius"/>
    </source>
</evidence>
<evidence type="ECO:0000313" key="3">
    <source>
        <dbReference type="Proteomes" id="UP001153076"/>
    </source>
</evidence>
<accession>A0A9Q1GYC9</accession>
<dbReference type="AlphaFoldDB" id="A0A9Q1GYC9"/>
<evidence type="ECO:0000313" key="2">
    <source>
        <dbReference type="EMBL" id="KAJ8427404.1"/>
    </source>
</evidence>
<gene>
    <name evidence="2" type="ORF">Cgig2_030698</name>
</gene>
<dbReference type="Proteomes" id="UP001153076">
    <property type="component" value="Unassembled WGS sequence"/>
</dbReference>
<feature type="transmembrane region" description="Helical" evidence="1">
    <location>
        <begin position="66"/>
        <end position="92"/>
    </location>
</feature>
<keyword evidence="3" id="KW-1185">Reference proteome</keyword>
<keyword evidence="1" id="KW-0472">Membrane</keyword>